<sequence>MQYEPLDIEAYPFKENKQDKEKKKQQKADGEKYEKKEINILSQQQVLQQQQSQVQQLVYINTLSFQAMEADISLAEYLSIFFGCGTAVYLFIKLLPLLTIEGCGEIGFRGIALISIFYFSVPPLCLCSTGFKNNKKLCLFVSKFFFAVSFINLLSIIYVFSVSYTAEKWYKLESECIISEESKKINFQTTQIILCQIFLSINGFVVFALMRNLAKSIEKRDWAVRKKMVILPHKIINVNIPVFYDQMLFFFFKKQVPALWTCLIF</sequence>
<organism evidence="3 4">
    <name type="scientific">Tetrahymena thermophila (strain SB210)</name>
    <dbReference type="NCBI Taxonomy" id="312017"/>
    <lineage>
        <taxon>Eukaryota</taxon>
        <taxon>Sar</taxon>
        <taxon>Alveolata</taxon>
        <taxon>Ciliophora</taxon>
        <taxon>Intramacronucleata</taxon>
        <taxon>Oligohymenophorea</taxon>
        <taxon>Hymenostomatida</taxon>
        <taxon>Tetrahymenina</taxon>
        <taxon>Tetrahymenidae</taxon>
        <taxon>Tetrahymena</taxon>
    </lineage>
</organism>
<keyword evidence="2" id="KW-0472">Membrane</keyword>
<dbReference type="AlphaFoldDB" id="Q233L8"/>
<dbReference type="KEGG" id="tet:TTHERM_00391320"/>
<reference evidence="4" key="1">
    <citation type="journal article" date="2006" name="PLoS Biol.">
        <title>Macronuclear genome sequence of the ciliate Tetrahymena thermophila, a model eukaryote.</title>
        <authorList>
            <person name="Eisen J.A."/>
            <person name="Coyne R.S."/>
            <person name="Wu M."/>
            <person name="Wu D."/>
            <person name="Thiagarajan M."/>
            <person name="Wortman J.R."/>
            <person name="Badger J.H."/>
            <person name="Ren Q."/>
            <person name="Amedeo P."/>
            <person name="Jones K.M."/>
            <person name="Tallon L.J."/>
            <person name="Delcher A.L."/>
            <person name="Salzberg S.L."/>
            <person name="Silva J.C."/>
            <person name="Haas B.J."/>
            <person name="Majoros W.H."/>
            <person name="Farzad M."/>
            <person name="Carlton J.M."/>
            <person name="Smith R.K. Jr."/>
            <person name="Garg J."/>
            <person name="Pearlman R.E."/>
            <person name="Karrer K.M."/>
            <person name="Sun L."/>
            <person name="Manning G."/>
            <person name="Elde N.C."/>
            <person name="Turkewitz A.P."/>
            <person name="Asai D.J."/>
            <person name="Wilkes D.E."/>
            <person name="Wang Y."/>
            <person name="Cai H."/>
            <person name="Collins K."/>
            <person name="Stewart B.A."/>
            <person name="Lee S.R."/>
            <person name="Wilamowska K."/>
            <person name="Weinberg Z."/>
            <person name="Ruzzo W.L."/>
            <person name="Wloga D."/>
            <person name="Gaertig J."/>
            <person name="Frankel J."/>
            <person name="Tsao C.-C."/>
            <person name="Gorovsky M.A."/>
            <person name="Keeling P.J."/>
            <person name="Waller R.F."/>
            <person name="Patron N.J."/>
            <person name="Cherry J.M."/>
            <person name="Stover N.A."/>
            <person name="Krieger C.J."/>
            <person name="del Toro C."/>
            <person name="Ryder H.F."/>
            <person name="Williamson S.C."/>
            <person name="Barbeau R.A."/>
            <person name="Hamilton E.P."/>
            <person name="Orias E."/>
        </authorList>
    </citation>
    <scope>NUCLEOTIDE SEQUENCE [LARGE SCALE GENOMIC DNA]</scope>
    <source>
        <strain evidence="4">SB210</strain>
    </source>
</reference>
<accession>Q233L8</accession>
<evidence type="ECO:0000313" key="3">
    <source>
        <dbReference type="EMBL" id="EAR91562.1"/>
    </source>
</evidence>
<feature type="transmembrane region" description="Helical" evidence="2">
    <location>
        <begin position="77"/>
        <end position="100"/>
    </location>
</feature>
<feature type="compositionally biased region" description="Basic and acidic residues" evidence="1">
    <location>
        <begin position="12"/>
        <end position="31"/>
    </location>
</feature>
<dbReference type="HOGENOM" id="CLU_1051621_0_0_1"/>
<keyword evidence="4" id="KW-1185">Reference proteome</keyword>
<feature type="transmembrane region" description="Helical" evidence="2">
    <location>
        <begin position="191"/>
        <end position="210"/>
    </location>
</feature>
<keyword evidence="2 3" id="KW-0812">Transmembrane</keyword>
<feature type="region of interest" description="Disordered" evidence="1">
    <location>
        <begin position="1"/>
        <end position="31"/>
    </location>
</feature>
<dbReference type="GeneID" id="7847197"/>
<dbReference type="InParanoid" id="Q233L8"/>
<protein>
    <submittedName>
        <fullName evidence="3">Transmembrane protein, putative</fullName>
    </submittedName>
</protein>
<keyword evidence="2" id="KW-1133">Transmembrane helix</keyword>
<proteinExistence type="predicted"/>
<name>Q233L8_TETTS</name>
<dbReference type="RefSeq" id="XP_001011807.1">
    <property type="nucleotide sequence ID" value="XM_001011807.1"/>
</dbReference>
<evidence type="ECO:0000256" key="2">
    <source>
        <dbReference type="SAM" id="Phobius"/>
    </source>
</evidence>
<feature type="transmembrane region" description="Helical" evidence="2">
    <location>
        <begin position="106"/>
        <end position="125"/>
    </location>
</feature>
<evidence type="ECO:0000256" key="1">
    <source>
        <dbReference type="SAM" id="MobiDB-lite"/>
    </source>
</evidence>
<evidence type="ECO:0000313" key="4">
    <source>
        <dbReference type="Proteomes" id="UP000009168"/>
    </source>
</evidence>
<dbReference type="EMBL" id="GG662770">
    <property type="protein sequence ID" value="EAR91562.1"/>
    <property type="molecule type" value="Genomic_DNA"/>
</dbReference>
<dbReference type="Proteomes" id="UP000009168">
    <property type="component" value="Unassembled WGS sequence"/>
</dbReference>
<gene>
    <name evidence="3" type="ORF">TTHERM_00391320</name>
</gene>
<feature type="transmembrane region" description="Helical" evidence="2">
    <location>
        <begin position="137"/>
        <end position="160"/>
    </location>
</feature>